<dbReference type="Pfam" id="PF23414">
    <property type="entry name" value="Beta-prop_EML_2"/>
    <property type="match status" value="1"/>
</dbReference>
<dbReference type="InterPro" id="IPR001680">
    <property type="entry name" value="WD40_rpt"/>
</dbReference>
<evidence type="ECO:0000256" key="4">
    <source>
        <dbReference type="SAM" id="MobiDB-lite"/>
    </source>
</evidence>
<dbReference type="PANTHER" id="PTHR13720:SF33">
    <property type="entry name" value="HELP DOMAIN-CONTAINING PROTEIN"/>
    <property type="match status" value="1"/>
</dbReference>
<evidence type="ECO:0000256" key="1">
    <source>
        <dbReference type="ARBA" id="ARBA00022574"/>
    </source>
</evidence>
<accession>A0A507E3Z2</accession>
<evidence type="ECO:0000313" key="6">
    <source>
        <dbReference type="EMBL" id="TPX58783.1"/>
    </source>
</evidence>
<name>A0A507E3Z2_9FUNG</name>
<feature type="region of interest" description="Disordered" evidence="4">
    <location>
        <begin position="20"/>
        <end position="43"/>
    </location>
</feature>
<dbReference type="InterPro" id="IPR050630">
    <property type="entry name" value="WD_repeat_EMAP"/>
</dbReference>
<dbReference type="SUPFAM" id="SSF50978">
    <property type="entry name" value="WD40 repeat-like"/>
    <property type="match status" value="2"/>
</dbReference>
<feature type="compositionally biased region" description="Basic and acidic residues" evidence="4">
    <location>
        <begin position="526"/>
        <end position="539"/>
    </location>
</feature>
<reference evidence="6 7" key="1">
    <citation type="journal article" date="2019" name="Sci. Rep.">
        <title>Comparative genomics of chytrid fungi reveal insights into the obligate biotrophic and pathogenic lifestyle of Synchytrium endobioticum.</title>
        <authorList>
            <person name="van de Vossenberg B.T.L.H."/>
            <person name="Warris S."/>
            <person name="Nguyen H.D.T."/>
            <person name="van Gent-Pelzer M.P.E."/>
            <person name="Joly D.L."/>
            <person name="van de Geest H.C."/>
            <person name="Bonants P.J.M."/>
            <person name="Smith D.S."/>
            <person name="Levesque C.A."/>
            <person name="van der Lee T.A.J."/>
        </authorList>
    </citation>
    <scope>NUCLEOTIDE SEQUENCE [LARGE SCALE GENOMIC DNA]</scope>
    <source>
        <strain evidence="6 7">CBS 809.83</strain>
    </source>
</reference>
<dbReference type="PROSITE" id="PS50082">
    <property type="entry name" value="WD_REPEATS_2"/>
    <property type="match status" value="2"/>
</dbReference>
<feature type="compositionally biased region" description="Low complexity" evidence="4">
    <location>
        <begin position="214"/>
        <end position="228"/>
    </location>
</feature>
<sequence>MGAGLLRCLCCCSTVERSRRRTVPTNPNDAHNDGISSDDDLATSPVGTENLLDIEKELPVVVDTSAWMDELRERSNIKFLQHIEAPAAHVHEPQTIPDTTLQLENIYGYSSAAQRSNLVYLYPPTSTSRGTIIYPAGNHIVVTPGPSAIPPTEAVTDSPPLTTVSVTPPRPLFVAHINAITALAVHPDGGICASVELGPPSPVIRIWAVKNSGPNAPTASSATNTSPTKELSHGSPAAAQRRKTKSHAAPSFPPNPDSVDIATLAVVTLPKDVAHVPSMAFVKDGTILAVAANRAENAEVLIYDWRKLDICGSDTAHPVARAMCSTQLFAIVGSPWSRREFITAGINHLSFWTLDVPLLSGACTLTKRDPVLKDDGTSPVNGTSGTSRASIKRMSDLLGALVPTILCATYTKHRVLATGAVNGDITFWKGDKADVTCKAIHKGSVISMTPLPLHSLSFLSGGSDSRILIWNDSHQPVSELKFDDAVAIRSLDAGVLGGSWLGWGDALKRRASRAFGLGGVVPIDTGRFKKDEGNTESPRRSSRRPSKPLAKNKVLNADARVCVGTGDGSIWYVEIKVDGRATKTLVQESHAATTNSQLWGLAPHPRNPALLLTAGSDGFVRLWNTESHSLMSKRQLGSKLRCCNWDAVGKHIAVGTDDGTVHILTPEIQGTVAVISQRRDTIHDVKYSPNNKHLAVATHESVIDVYLVDGADQPYQRIMCCRGHSSYVLAVDWSRDSLRLQSNSGNSEIMFWTMTTHPPPPPMLFADVEWATTTCPLSWASKGCYNHGVKAINERLGGMEPAMRNNWLRKLLASHEHRAALFETNGCVLGLRDVTCTARGIPADRSSPHPLLLLGTHRGDIHMLRYPAFQEGAPAYTWTPHAGPVGRIAFSCDARHVYSVGARDGCLVQHKMLDAAVEMRSVRPIEAELWNTKSLANLL</sequence>
<keyword evidence="2" id="KW-0677">Repeat</keyword>
<dbReference type="PANTHER" id="PTHR13720">
    <property type="entry name" value="WD-40 REPEAT PROTEIN"/>
    <property type="match status" value="1"/>
</dbReference>
<gene>
    <name evidence="6" type="ORF">PhCBS80983_g02906</name>
</gene>
<dbReference type="AlphaFoldDB" id="A0A507E3Z2"/>
<feature type="domain" description="EML-like second beta-propeller" evidence="5">
    <location>
        <begin position="598"/>
        <end position="789"/>
    </location>
</feature>
<dbReference type="STRING" id="109895.A0A507E3Z2"/>
<evidence type="ECO:0000259" key="5">
    <source>
        <dbReference type="Pfam" id="PF23414"/>
    </source>
</evidence>
<proteinExistence type="predicted"/>
<protein>
    <recommendedName>
        <fullName evidence="5">EML-like second beta-propeller domain-containing protein</fullName>
    </recommendedName>
</protein>
<dbReference type="Proteomes" id="UP000318582">
    <property type="component" value="Unassembled WGS sequence"/>
</dbReference>
<keyword evidence="7" id="KW-1185">Reference proteome</keyword>
<dbReference type="GO" id="GO:0008017">
    <property type="term" value="F:microtubule binding"/>
    <property type="evidence" value="ECO:0007669"/>
    <property type="project" value="TreeGrafter"/>
</dbReference>
<feature type="repeat" description="WD" evidence="3">
    <location>
        <begin position="721"/>
        <end position="756"/>
    </location>
</feature>
<evidence type="ECO:0000313" key="7">
    <source>
        <dbReference type="Proteomes" id="UP000318582"/>
    </source>
</evidence>
<dbReference type="InterPro" id="IPR055442">
    <property type="entry name" value="Beta-prop_EML-like_2nd"/>
</dbReference>
<keyword evidence="1 3" id="KW-0853">WD repeat</keyword>
<evidence type="ECO:0000256" key="2">
    <source>
        <dbReference type="ARBA" id="ARBA00022737"/>
    </source>
</evidence>
<dbReference type="InterPro" id="IPR036322">
    <property type="entry name" value="WD40_repeat_dom_sf"/>
</dbReference>
<feature type="repeat" description="WD" evidence="3">
    <location>
        <begin position="610"/>
        <end position="633"/>
    </location>
</feature>
<dbReference type="EMBL" id="QEAQ01000032">
    <property type="protein sequence ID" value="TPX58783.1"/>
    <property type="molecule type" value="Genomic_DNA"/>
</dbReference>
<dbReference type="Gene3D" id="2.130.10.10">
    <property type="entry name" value="YVTN repeat-like/Quinoprotein amine dehydrogenase"/>
    <property type="match status" value="6"/>
</dbReference>
<evidence type="ECO:0000256" key="3">
    <source>
        <dbReference type="PROSITE-ProRule" id="PRU00221"/>
    </source>
</evidence>
<dbReference type="InterPro" id="IPR015943">
    <property type="entry name" value="WD40/YVTN_repeat-like_dom_sf"/>
</dbReference>
<feature type="region of interest" description="Disordered" evidence="4">
    <location>
        <begin position="526"/>
        <end position="550"/>
    </location>
</feature>
<comment type="caution">
    <text evidence="6">The sequence shown here is derived from an EMBL/GenBank/DDBJ whole genome shotgun (WGS) entry which is preliminary data.</text>
</comment>
<feature type="region of interest" description="Disordered" evidence="4">
    <location>
        <begin position="214"/>
        <end position="255"/>
    </location>
</feature>
<organism evidence="6 7">
    <name type="scientific">Powellomyces hirtus</name>
    <dbReference type="NCBI Taxonomy" id="109895"/>
    <lineage>
        <taxon>Eukaryota</taxon>
        <taxon>Fungi</taxon>
        <taxon>Fungi incertae sedis</taxon>
        <taxon>Chytridiomycota</taxon>
        <taxon>Chytridiomycota incertae sedis</taxon>
        <taxon>Chytridiomycetes</taxon>
        <taxon>Spizellomycetales</taxon>
        <taxon>Powellomycetaceae</taxon>
        <taxon>Powellomyces</taxon>
    </lineage>
</organism>
<dbReference type="SMART" id="SM00320">
    <property type="entry name" value="WD40"/>
    <property type="match status" value="8"/>
</dbReference>